<accession>U6Q136</accession>
<feature type="domain" description="UDP-N-acetylglucosamine 2-epimerase" evidence="1">
    <location>
        <begin position="24"/>
        <end position="369"/>
    </location>
</feature>
<dbReference type="InterPro" id="IPR020004">
    <property type="entry name" value="UDP-GlcNAc_Epase"/>
</dbReference>
<dbReference type="SUPFAM" id="SSF53756">
    <property type="entry name" value="UDP-Glycosyltransferase/glycogen phosphorylase"/>
    <property type="match status" value="1"/>
</dbReference>
<dbReference type="AlphaFoldDB" id="U6Q136"/>
<name>U6Q136_9FIRM</name>
<dbReference type="InterPro" id="IPR029767">
    <property type="entry name" value="WecB-like"/>
</dbReference>
<dbReference type="Pfam" id="PF02350">
    <property type="entry name" value="Epimerase_2"/>
    <property type="match status" value="1"/>
</dbReference>
<proteinExistence type="predicted"/>
<dbReference type="GO" id="GO:0006047">
    <property type="term" value="P:UDP-N-acetylglucosamine metabolic process"/>
    <property type="evidence" value="ECO:0007669"/>
    <property type="project" value="InterPro"/>
</dbReference>
<dbReference type="GO" id="GO:0004553">
    <property type="term" value="F:hydrolase activity, hydrolyzing O-glycosyl compounds"/>
    <property type="evidence" value="ECO:0007669"/>
    <property type="project" value="InterPro"/>
</dbReference>
<dbReference type="PANTHER" id="PTHR43174:SF3">
    <property type="entry name" value="UDP-N-ACETYLGLUCOSAMINE 2-EPIMERASE"/>
    <property type="match status" value="1"/>
</dbReference>
<dbReference type="CDD" id="cd03786">
    <property type="entry name" value="GTB_UDP-GlcNAc_2-Epimerase"/>
    <property type="match status" value="1"/>
</dbReference>
<evidence type="ECO:0000259" key="1">
    <source>
        <dbReference type="Pfam" id="PF02350"/>
    </source>
</evidence>
<dbReference type="EMBL" id="AFZF02000004">
    <property type="protein sequence ID" value="EJZ44343.1"/>
    <property type="molecule type" value="Genomic_DNA"/>
</dbReference>
<dbReference type="RefSeq" id="WP_009526919.1">
    <property type="nucleotide sequence ID" value="NZ_JH815225.1"/>
</dbReference>
<organism evidence="2 3">
    <name type="scientific">Peptoanaerobacter stomatis</name>
    <dbReference type="NCBI Taxonomy" id="796937"/>
    <lineage>
        <taxon>Bacteria</taxon>
        <taxon>Bacillati</taxon>
        <taxon>Bacillota</taxon>
        <taxon>Clostridia</taxon>
        <taxon>Peptostreptococcales</taxon>
        <taxon>Filifactoraceae</taxon>
        <taxon>Peptoanaerobacter</taxon>
    </lineage>
</organism>
<dbReference type="Gene3D" id="3.40.50.2000">
    <property type="entry name" value="Glycogen Phosphorylase B"/>
    <property type="match status" value="2"/>
</dbReference>
<dbReference type="NCBIfam" id="TIGR03568">
    <property type="entry name" value="NeuC_NnaA"/>
    <property type="match status" value="1"/>
</dbReference>
<dbReference type="Proteomes" id="UP000017818">
    <property type="component" value="Unassembled WGS sequence"/>
</dbReference>
<dbReference type="InterPro" id="IPR003331">
    <property type="entry name" value="UDP_GlcNAc_Epimerase_2_dom"/>
</dbReference>
<dbReference type="OrthoDB" id="9803238at2"/>
<evidence type="ECO:0000313" key="3">
    <source>
        <dbReference type="Proteomes" id="UP000017818"/>
    </source>
</evidence>
<comment type="caution">
    <text evidence="2">The sequence shown here is derived from an EMBL/GenBank/DDBJ whole genome shotgun (WGS) entry which is preliminary data.</text>
</comment>
<sequence length="390" mass="43834">MKKIISVLTATRAEYGLLKPLIKKLSKIGEFDIRIVATGMHLSQEFGLTYKEIEQDGFIIDKKIEILLSSDTSSSVSKSMGLAMISFADYFSSLKPNLLIVLGDRYETLAVSLVAMNEKIPIAHLYGGEKTEGAIDDVIRHSITKLSYLHFTSTDEYRKRVIQLGEHPNRVFNVGALGIENILNEKLLTKKELEVSLNISLDKKYAIATFHPVTLEDKTAKAQITNLLDVCSEYENINFIFTKSNADANGRMINKILDEYEKKTDNIYVFTSLGMLRYLSALKYCSFVIGNSSSGLLEAPTFKIPTINIGDRQKGRQKASSIIDCLPDKSSIQKAIDRATENEFIDISKNTVNPYGDGNSSDKIIKILKKYMLRENIDLKKSFYDCEVNE</sequence>
<evidence type="ECO:0000313" key="2">
    <source>
        <dbReference type="EMBL" id="EJZ44343.1"/>
    </source>
</evidence>
<dbReference type="PANTHER" id="PTHR43174">
    <property type="entry name" value="UDP-N-ACETYLGLUCOSAMINE 2-EPIMERASE"/>
    <property type="match status" value="1"/>
</dbReference>
<dbReference type="HOGENOM" id="CLU_061127_0_0_9"/>
<reference evidence="2 3" key="1">
    <citation type="submission" date="2012-05" db="EMBL/GenBank/DDBJ databases">
        <title>The Genome Sequence of Eubacteriaceae bacterium CM2.</title>
        <authorList>
            <consortium name="The Broad Institute Genome Sequencing Platform"/>
            <person name="Earl A."/>
            <person name="Ward D."/>
            <person name="Feldgarden M."/>
            <person name="Gevers D."/>
            <person name="Sizova M."/>
            <person name="Hazen A."/>
            <person name="Epstein S."/>
            <person name="Walker B."/>
            <person name="Young S.K."/>
            <person name="Zeng Q."/>
            <person name="Gargeya S."/>
            <person name="Fitzgerald M."/>
            <person name="Haas B."/>
            <person name="Abouelleil A."/>
            <person name="Alvarado L."/>
            <person name="Arachchi H.M."/>
            <person name="Berlin A."/>
            <person name="Chapman S.B."/>
            <person name="Goldberg J."/>
            <person name="Griggs A."/>
            <person name="Gujja S."/>
            <person name="Hansen M."/>
            <person name="Howarth C."/>
            <person name="Imamovic A."/>
            <person name="Larimer J."/>
            <person name="McCowen C."/>
            <person name="Montmayeur A."/>
            <person name="Murphy C."/>
            <person name="Neiman D."/>
            <person name="Pearson M."/>
            <person name="Priest M."/>
            <person name="Roberts A."/>
            <person name="Saif S."/>
            <person name="Shea T."/>
            <person name="Sisk P."/>
            <person name="Sykes S."/>
            <person name="Wortman J."/>
            <person name="Nusbaum C."/>
            <person name="Birren B."/>
        </authorList>
    </citation>
    <scope>NUCLEOTIDE SEQUENCE [LARGE SCALE GENOMIC DNA]</scope>
    <source>
        <strain evidence="2 3">CM2</strain>
    </source>
</reference>
<protein>
    <submittedName>
        <fullName evidence="2">UDP-N-acetyl-D-glucosamine 2-epimerase, UDP-hydrolysing</fullName>
    </submittedName>
</protein>
<gene>
    <name evidence="2" type="ORF">HMPREF9630_02092</name>
</gene>